<evidence type="ECO:0000313" key="4">
    <source>
        <dbReference type="Proteomes" id="UP001162734"/>
    </source>
</evidence>
<proteinExistence type="predicted"/>
<accession>A0ABN6NAG7</accession>
<dbReference type="InterPro" id="IPR002156">
    <property type="entry name" value="RNaseH_domain"/>
</dbReference>
<name>A0ABN6NAG7_9BACT</name>
<dbReference type="Gene3D" id="3.30.420.10">
    <property type="entry name" value="Ribonuclease H-like superfamily/Ribonuclease H"/>
    <property type="match status" value="1"/>
</dbReference>
<gene>
    <name evidence="3" type="ORF">AMPC_20360</name>
</gene>
<dbReference type="Proteomes" id="UP001162734">
    <property type="component" value="Chromosome"/>
</dbReference>
<dbReference type="SUPFAM" id="SSF53098">
    <property type="entry name" value="Ribonuclease H-like"/>
    <property type="match status" value="1"/>
</dbReference>
<dbReference type="EMBL" id="AP025592">
    <property type="protein sequence ID" value="BDG08923.1"/>
    <property type="molecule type" value="Genomic_DNA"/>
</dbReference>
<evidence type="ECO:0000256" key="1">
    <source>
        <dbReference type="SAM" id="MobiDB-lite"/>
    </source>
</evidence>
<feature type="region of interest" description="Disordered" evidence="1">
    <location>
        <begin position="78"/>
        <end position="121"/>
    </location>
</feature>
<protein>
    <recommendedName>
        <fullName evidence="2">RNase H type-1 domain-containing protein</fullName>
    </recommendedName>
</protein>
<sequence>MAKQVLAELLRFIAANEELPRTLARYKGWDRDTLGKFLAAAADRIEEAEAAQAPASGGKSGAMKVRKASEVEKAARASAEELEAAMNESKAEREQKKKARAAAAAEERERAATEAAAPPPCTRLFTDGAARGNPGPAGAGAVIVNPAGHIVAKVGKFLGESTNNVAEYMGLILGLKRARAMGIKELEVLADSELLVRQLDGTYAVKAEHLAPLHAEAKALLAAFPQVSVRHIPREQNAAADEMSNRAIDERL</sequence>
<feature type="domain" description="RNase H type-1" evidence="2">
    <location>
        <begin position="118"/>
        <end position="252"/>
    </location>
</feature>
<dbReference type="InterPro" id="IPR012337">
    <property type="entry name" value="RNaseH-like_sf"/>
</dbReference>
<dbReference type="PROSITE" id="PS50879">
    <property type="entry name" value="RNASE_H_1"/>
    <property type="match status" value="1"/>
</dbReference>
<dbReference type="RefSeq" id="WP_248346247.1">
    <property type="nucleotide sequence ID" value="NZ_AP025592.1"/>
</dbReference>
<organism evidence="3 4">
    <name type="scientific">Anaeromyxobacter paludicola</name>
    <dbReference type="NCBI Taxonomy" id="2918171"/>
    <lineage>
        <taxon>Bacteria</taxon>
        <taxon>Pseudomonadati</taxon>
        <taxon>Myxococcota</taxon>
        <taxon>Myxococcia</taxon>
        <taxon>Myxococcales</taxon>
        <taxon>Cystobacterineae</taxon>
        <taxon>Anaeromyxobacteraceae</taxon>
        <taxon>Anaeromyxobacter</taxon>
    </lineage>
</organism>
<dbReference type="PANTHER" id="PTHR46387">
    <property type="entry name" value="POLYNUCLEOTIDYL TRANSFERASE, RIBONUCLEASE H-LIKE SUPERFAMILY PROTEIN"/>
    <property type="match status" value="1"/>
</dbReference>
<dbReference type="InterPro" id="IPR036397">
    <property type="entry name" value="RNaseH_sf"/>
</dbReference>
<evidence type="ECO:0000259" key="2">
    <source>
        <dbReference type="PROSITE" id="PS50879"/>
    </source>
</evidence>
<keyword evidence="4" id="KW-1185">Reference proteome</keyword>
<dbReference type="PANTHER" id="PTHR46387:SF2">
    <property type="entry name" value="RIBONUCLEASE HI"/>
    <property type="match status" value="1"/>
</dbReference>
<dbReference type="Pfam" id="PF13456">
    <property type="entry name" value="RVT_3"/>
    <property type="match status" value="1"/>
</dbReference>
<dbReference type="CDD" id="cd09279">
    <property type="entry name" value="RNase_HI_like"/>
    <property type="match status" value="1"/>
</dbReference>
<evidence type="ECO:0000313" key="3">
    <source>
        <dbReference type="EMBL" id="BDG08923.1"/>
    </source>
</evidence>
<reference evidence="4" key="1">
    <citation type="journal article" date="2022" name="Int. J. Syst. Evol. Microbiol.">
        <title>Anaeromyxobacter oryzae sp. nov., Anaeromyxobacter diazotrophicus sp. nov. and Anaeromyxobacter paludicola sp. nov., isolated from paddy soils.</title>
        <authorList>
            <person name="Itoh H."/>
            <person name="Xu Z."/>
            <person name="Mise K."/>
            <person name="Masuda Y."/>
            <person name="Ushijima N."/>
            <person name="Hayakawa C."/>
            <person name="Shiratori Y."/>
            <person name="Senoo K."/>
        </authorList>
    </citation>
    <scope>NUCLEOTIDE SEQUENCE [LARGE SCALE GENOMIC DNA]</scope>
    <source>
        <strain evidence="4">Red630</strain>
    </source>
</reference>